<evidence type="ECO:0000313" key="3">
    <source>
        <dbReference type="Proteomes" id="UP000007875"/>
    </source>
</evidence>
<dbReference type="Proteomes" id="UP000007875">
    <property type="component" value="Unassembled WGS sequence"/>
</dbReference>
<sequence length="121" mass="13163">MNVCRVISRCSGLAKQSTIVARNLSRPNTTNVIQRRLLMTSLETGGVVPAKPYRRIGLNLKVPAFGLFCLTSIATAKVFQYDEEIAKALGVDWNMSLIALAGQMVLGYGLLMVTFCATLPL</sequence>
<dbReference type="InParanoid" id="H2YTN1"/>
<reference evidence="2" key="3">
    <citation type="submission" date="2025-09" db="UniProtKB">
        <authorList>
            <consortium name="Ensembl"/>
        </authorList>
    </citation>
    <scope>IDENTIFICATION</scope>
</reference>
<dbReference type="HOGENOM" id="CLU_2037231_0_0_1"/>
<protein>
    <submittedName>
        <fullName evidence="2">Uncharacterized protein</fullName>
    </submittedName>
</protein>
<keyword evidence="1" id="KW-1133">Transmembrane helix</keyword>
<name>H2YTN1_CIOSA</name>
<organism evidence="2 3">
    <name type="scientific">Ciona savignyi</name>
    <name type="common">Pacific transparent sea squirt</name>
    <dbReference type="NCBI Taxonomy" id="51511"/>
    <lineage>
        <taxon>Eukaryota</taxon>
        <taxon>Metazoa</taxon>
        <taxon>Chordata</taxon>
        <taxon>Tunicata</taxon>
        <taxon>Ascidiacea</taxon>
        <taxon>Phlebobranchia</taxon>
        <taxon>Cionidae</taxon>
        <taxon>Ciona</taxon>
    </lineage>
</organism>
<dbReference type="Ensembl" id="ENSCSAVT00000008801.1">
    <property type="protein sequence ID" value="ENSCSAVP00000008691.1"/>
    <property type="gene ID" value="ENSCSAVG00000005161.1"/>
</dbReference>
<keyword evidence="1" id="KW-0812">Transmembrane</keyword>
<proteinExistence type="predicted"/>
<feature type="transmembrane region" description="Helical" evidence="1">
    <location>
        <begin position="62"/>
        <end position="81"/>
    </location>
</feature>
<evidence type="ECO:0000313" key="2">
    <source>
        <dbReference type="Ensembl" id="ENSCSAVP00000008691.1"/>
    </source>
</evidence>
<dbReference type="OMA" id="GVDWNMS"/>
<keyword evidence="1" id="KW-0472">Membrane</keyword>
<accession>H2YTN1</accession>
<evidence type="ECO:0000256" key="1">
    <source>
        <dbReference type="SAM" id="Phobius"/>
    </source>
</evidence>
<dbReference type="GeneTree" id="ENSGT00390000010764"/>
<dbReference type="AlphaFoldDB" id="H2YTN1"/>
<reference evidence="3" key="1">
    <citation type="submission" date="2003-08" db="EMBL/GenBank/DDBJ databases">
        <authorList>
            <person name="Birren B."/>
            <person name="Nusbaum C."/>
            <person name="Abebe A."/>
            <person name="Abouelleil A."/>
            <person name="Adekoya E."/>
            <person name="Ait-zahra M."/>
            <person name="Allen N."/>
            <person name="Allen T."/>
            <person name="An P."/>
            <person name="Anderson M."/>
            <person name="Anderson S."/>
            <person name="Arachchi H."/>
            <person name="Armbruster J."/>
            <person name="Bachantsang P."/>
            <person name="Baldwin J."/>
            <person name="Barry A."/>
            <person name="Bayul T."/>
            <person name="Blitshsteyn B."/>
            <person name="Bloom T."/>
            <person name="Blye J."/>
            <person name="Boguslavskiy L."/>
            <person name="Borowsky M."/>
            <person name="Boukhgalter B."/>
            <person name="Brunache A."/>
            <person name="Butler J."/>
            <person name="Calixte N."/>
            <person name="Calvo S."/>
            <person name="Camarata J."/>
            <person name="Campo K."/>
            <person name="Chang J."/>
            <person name="Cheshatsang Y."/>
            <person name="Citroen M."/>
            <person name="Collymore A."/>
            <person name="Considine T."/>
            <person name="Cook A."/>
            <person name="Cooke P."/>
            <person name="Corum B."/>
            <person name="Cuomo C."/>
            <person name="David R."/>
            <person name="Dawoe T."/>
            <person name="Degray S."/>
            <person name="Dodge S."/>
            <person name="Dooley K."/>
            <person name="Dorje P."/>
            <person name="Dorjee K."/>
            <person name="Dorris L."/>
            <person name="Duffey N."/>
            <person name="Dupes A."/>
            <person name="Elkins T."/>
            <person name="Engels R."/>
            <person name="Erickson J."/>
            <person name="Farina A."/>
            <person name="Faro S."/>
            <person name="Ferreira P."/>
            <person name="Fischer H."/>
            <person name="Fitzgerald M."/>
            <person name="Foley K."/>
            <person name="Gage D."/>
            <person name="Galagan J."/>
            <person name="Gearin G."/>
            <person name="Gnerre S."/>
            <person name="Gnirke A."/>
            <person name="Goyette A."/>
            <person name="Graham J."/>
            <person name="Grandbois E."/>
            <person name="Gyaltsen K."/>
            <person name="Hafez N."/>
            <person name="Hagopian D."/>
            <person name="Hagos B."/>
            <person name="Hall J."/>
            <person name="Hatcher B."/>
            <person name="Heller A."/>
            <person name="Higgins H."/>
            <person name="Honan T."/>
            <person name="Horn A."/>
            <person name="Houde N."/>
            <person name="Hughes L."/>
            <person name="Hulme W."/>
            <person name="Husby E."/>
            <person name="Iliev I."/>
            <person name="Jaffe D."/>
            <person name="Jones C."/>
            <person name="Kamal M."/>
            <person name="Kamat A."/>
            <person name="Kamvysselis M."/>
            <person name="Karlsson E."/>
            <person name="Kells C."/>
            <person name="Kieu A."/>
            <person name="Kisner P."/>
            <person name="Kodira C."/>
            <person name="Kulbokas E."/>
            <person name="Labutti K."/>
            <person name="Lama D."/>
            <person name="Landers T."/>
            <person name="Leger J."/>
            <person name="Levine S."/>
            <person name="Lewis D."/>
            <person name="Lewis T."/>
            <person name="Lindblad-toh K."/>
            <person name="Liu X."/>
            <person name="Lokyitsang T."/>
            <person name="Lokyitsang Y."/>
            <person name="Lucien O."/>
            <person name="Lui A."/>
            <person name="Ma L.J."/>
            <person name="Mabbitt R."/>
            <person name="Macdonald J."/>
            <person name="Maclean C."/>
            <person name="Major J."/>
            <person name="Manning J."/>
            <person name="Marabella R."/>
            <person name="Maru K."/>
            <person name="Matthews C."/>
            <person name="Mauceli E."/>
            <person name="Mccarthy M."/>
            <person name="Mcdonough S."/>
            <person name="Mcghee T."/>
            <person name="Meldrim J."/>
            <person name="Meneus L."/>
            <person name="Mesirov J."/>
            <person name="Mihalev A."/>
            <person name="Mihova T."/>
            <person name="Mikkelsen T."/>
            <person name="Mlenga V."/>
            <person name="Moru K."/>
            <person name="Mozes J."/>
            <person name="Mulrain L."/>
            <person name="Munson G."/>
            <person name="Naylor J."/>
            <person name="Newes C."/>
            <person name="Nguyen C."/>
            <person name="Nguyen N."/>
            <person name="Nguyen T."/>
            <person name="Nicol R."/>
            <person name="Nielsen C."/>
            <person name="Nizzari M."/>
            <person name="Norbu C."/>
            <person name="Norbu N."/>
            <person name="O'donnell P."/>
            <person name="Okoawo O."/>
            <person name="O'leary S."/>
            <person name="Omotosho B."/>
            <person name="O'neill K."/>
            <person name="Osman S."/>
            <person name="Parker S."/>
            <person name="Perrin D."/>
            <person name="Phunkhang P."/>
            <person name="Piqani B."/>
            <person name="Purcell S."/>
            <person name="Rachupka T."/>
            <person name="Ramasamy U."/>
            <person name="Rameau R."/>
            <person name="Ray V."/>
            <person name="Raymond C."/>
            <person name="Retta R."/>
            <person name="Richardson S."/>
            <person name="Rise C."/>
            <person name="Rodriguez J."/>
            <person name="Rogers J."/>
            <person name="Rogov P."/>
            <person name="Rutman M."/>
            <person name="Schupbach R."/>
            <person name="Seaman C."/>
            <person name="Settipalli S."/>
            <person name="Sharpe T."/>
            <person name="Sheridan J."/>
            <person name="Sherpa N."/>
            <person name="Shi J."/>
            <person name="Smirnov S."/>
            <person name="Smith C."/>
            <person name="Sougnez C."/>
            <person name="Spencer B."/>
            <person name="Stalker J."/>
            <person name="Stange-thomann N."/>
            <person name="Stavropoulos S."/>
            <person name="Stetson K."/>
            <person name="Stone C."/>
            <person name="Stone S."/>
            <person name="Stubbs M."/>
            <person name="Talamas J."/>
            <person name="Tchuinga P."/>
            <person name="Tenzing P."/>
            <person name="Tesfaye S."/>
            <person name="Theodore J."/>
            <person name="Thoulutsang Y."/>
            <person name="Topham K."/>
            <person name="Towey S."/>
            <person name="Tsamla T."/>
            <person name="Tsomo N."/>
            <person name="Vallee D."/>
            <person name="Vassiliev H."/>
            <person name="Venkataraman V."/>
            <person name="Vinson J."/>
            <person name="Vo A."/>
            <person name="Wade C."/>
            <person name="Wang S."/>
            <person name="Wangchuk T."/>
            <person name="Wangdi T."/>
            <person name="Whittaker C."/>
            <person name="Wilkinson J."/>
            <person name="Wu Y."/>
            <person name="Wyman D."/>
            <person name="Yadav S."/>
            <person name="Yang S."/>
            <person name="Yang X."/>
            <person name="Yeager S."/>
            <person name="Yee E."/>
            <person name="Young G."/>
            <person name="Zainoun J."/>
            <person name="Zembeck L."/>
            <person name="Zimmer A."/>
            <person name="Zody M."/>
            <person name="Lander E."/>
        </authorList>
    </citation>
    <scope>NUCLEOTIDE SEQUENCE [LARGE SCALE GENOMIC DNA]</scope>
</reference>
<feature type="transmembrane region" description="Helical" evidence="1">
    <location>
        <begin position="93"/>
        <end position="119"/>
    </location>
</feature>
<reference evidence="2" key="2">
    <citation type="submission" date="2025-08" db="UniProtKB">
        <authorList>
            <consortium name="Ensembl"/>
        </authorList>
    </citation>
    <scope>IDENTIFICATION</scope>
</reference>
<keyword evidence="3" id="KW-1185">Reference proteome</keyword>